<dbReference type="InterPro" id="IPR050908">
    <property type="entry name" value="SmbC-like"/>
</dbReference>
<dbReference type="Proteomes" id="UP000194137">
    <property type="component" value="Chromosome"/>
</dbReference>
<evidence type="ECO:0000313" key="3">
    <source>
        <dbReference type="Proteomes" id="UP000194137"/>
    </source>
</evidence>
<dbReference type="InterPro" id="IPR029442">
    <property type="entry name" value="GyrI-like"/>
</dbReference>
<proteinExistence type="predicted"/>
<feature type="domain" description="AraC effector-binding" evidence="1">
    <location>
        <begin position="1"/>
        <end position="147"/>
    </location>
</feature>
<organism evidence="2 3">
    <name type="scientific">Pseudorhodoplanes sinuspersici</name>
    <dbReference type="NCBI Taxonomy" id="1235591"/>
    <lineage>
        <taxon>Bacteria</taxon>
        <taxon>Pseudomonadati</taxon>
        <taxon>Pseudomonadota</taxon>
        <taxon>Alphaproteobacteria</taxon>
        <taxon>Hyphomicrobiales</taxon>
        <taxon>Pseudorhodoplanes</taxon>
    </lineage>
</organism>
<dbReference type="EMBL" id="CP021112">
    <property type="protein sequence ID" value="ARQ02817.1"/>
    <property type="molecule type" value="Genomic_DNA"/>
</dbReference>
<dbReference type="STRING" id="1235591.CAK95_07610"/>
<reference evidence="2 3" key="1">
    <citation type="submission" date="2017-05" db="EMBL/GenBank/DDBJ databases">
        <title>Full genome sequence of Pseudorhodoplanes sinuspersici.</title>
        <authorList>
            <person name="Dastgheib S.M.M."/>
            <person name="Shavandi M."/>
            <person name="Tirandaz H."/>
        </authorList>
    </citation>
    <scope>NUCLEOTIDE SEQUENCE [LARGE SCALE GENOMIC DNA]</scope>
    <source>
        <strain evidence="2 3">RIPI110</strain>
    </source>
</reference>
<dbReference type="AlphaFoldDB" id="A0A1W6ZZK4"/>
<dbReference type="KEGG" id="psin:CAK95_07610"/>
<accession>A0A1W6ZZK4</accession>
<dbReference type="SMART" id="SM00871">
    <property type="entry name" value="AraC_E_bind"/>
    <property type="match status" value="1"/>
</dbReference>
<sequence>MTLPEKTVVYLTGSGTWDTAYDTLVDAFKTVHEYIDKRGLKPDGDAMMIYTGADDTGFDFKAAVPIMGPFDNPPKGDIGVGPAPTGKAYKFVHRGPYDGMENLYEAITNFFDEKNIQPGDMFIERYVTDPRTTPEDELVIEVIFPVQ</sequence>
<dbReference type="SUPFAM" id="SSF55136">
    <property type="entry name" value="Probable bacterial effector-binding domain"/>
    <property type="match status" value="1"/>
</dbReference>
<dbReference type="InterPro" id="IPR011256">
    <property type="entry name" value="Reg_factor_effector_dom_sf"/>
</dbReference>
<protein>
    <submittedName>
        <fullName evidence="2">AraC family transcriptional regulator</fullName>
    </submittedName>
</protein>
<dbReference type="PANTHER" id="PTHR40055">
    <property type="entry name" value="TRANSCRIPTIONAL REGULATOR YGIV-RELATED"/>
    <property type="match status" value="1"/>
</dbReference>
<gene>
    <name evidence="2" type="ORF">CAK95_07610</name>
</gene>
<dbReference type="InterPro" id="IPR010499">
    <property type="entry name" value="AraC_E-bd"/>
</dbReference>
<dbReference type="OrthoDB" id="8449526at2"/>
<dbReference type="Gene3D" id="3.20.80.10">
    <property type="entry name" value="Regulatory factor, effector binding domain"/>
    <property type="match status" value="1"/>
</dbReference>
<dbReference type="Pfam" id="PF06445">
    <property type="entry name" value="GyrI-like"/>
    <property type="match status" value="1"/>
</dbReference>
<evidence type="ECO:0000259" key="1">
    <source>
        <dbReference type="SMART" id="SM00871"/>
    </source>
</evidence>
<evidence type="ECO:0000313" key="2">
    <source>
        <dbReference type="EMBL" id="ARQ02817.1"/>
    </source>
</evidence>
<dbReference type="PANTHER" id="PTHR40055:SF1">
    <property type="entry name" value="TRANSCRIPTIONAL REGULATOR YGIV-RELATED"/>
    <property type="match status" value="1"/>
</dbReference>
<name>A0A1W6ZZK4_9HYPH</name>
<keyword evidence="3" id="KW-1185">Reference proteome</keyword>